<feature type="transmembrane region" description="Helical" evidence="1">
    <location>
        <begin position="59"/>
        <end position="78"/>
    </location>
</feature>
<dbReference type="KEGG" id="vpy:HZI73_23085"/>
<dbReference type="AlphaFoldDB" id="A0A8J8MP06"/>
<proteinExistence type="predicted"/>
<accession>A0A8J8MP06</accession>
<evidence type="ECO:0000256" key="1">
    <source>
        <dbReference type="SAM" id="Phobius"/>
    </source>
</evidence>
<sequence length="239" mass="27713">MKKKKACAYNELDRRLSTYVVNHADAIQIDQGAKNRIWHNLHHEIHERNMVKKYKKRRIYRLAFVCSLVIVLLVSVDLTSDASLFKRLLIDISGNTITFYERGVHLEEESYQNENMDRQIEELAELYGKEYVSTAIPNAYDFVKATADIGILRIDLKHKDSEDRIKIIQKDVAEGSGTTATFNDSIFNIKSMKRNGIELVILESKQLNICLFTKENIEFEISSNVYQDMLNQVDLFSNQ</sequence>
<keyword evidence="1" id="KW-0472">Membrane</keyword>
<evidence type="ECO:0000313" key="3">
    <source>
        <dbReference type="Proteomes" id="UP000683246"/>
    </source>
</evidence>
<keyword evidence="1" id="KW-1133">Transmembrane helix</keyword>
<protein>
    <recommendedName>
        <fullName evidence="4">DUF4367 domain-containing protein</fullName>
    </recommendedName>
</protein>
<evidence type="ECO:0008006" key="4">
    <source>
        <dbReference type="Google" id="ProtNLM"/>
    </source>
</evidence>
<keyword evidence="3" id="KW-1185">Reference proteome</keyword>
<keyword evidence="1" id="KW-0812">Transmembrane</keyword>
<reference evidence="2" key="1">
    <citation type="submission" date="2020-07" db="EMBL/GenBank/DDBJ databases">
        <title>Vallitalea pronyensis genome.</title>
        <authorList>
            <person name="Postec A."/>
        </authorList>
    </citation>
    <scope>NUCLEOTIDE SEQUENCE</scope>
    <source>
        <strain evidence="2">FatNI3</strain>
    </source>
</reference>
<organism evidence="2 3">
    <name type="scientific">Vallitalea pronyensis</name>
    <dbReference type="NCBI Taxonomy" id="1348613"/>
    <lineage>
        <taxon>Bacteria</taxon>
        <taxon>Bacillati</taxon>
        <taxon>Bacillota</taxon>
        <taxon>Clostridia</taxon>
        <taxon>Lachnospirales</taxon>
        <taxon>Vallitaleaceae</taxon>
        <taxon>Vallitalea</taxon>
    </lineage>
</organism>
<dbReference type="Proteomes" id="UP000683246">
    <property type="component" value="Chromosome"/>
</dbReference>
<gene>
    <name evidence="2" type="ORF">HZI73_23085</name>
</gene>
<dbReference type="EMBL" id="CP058649">
    <property type="protein sequence ID" value="QUI24999.1"/>
    <property type="molecule type" value="Genomic_DNA"/>
</dbReference>
<evidence type="ECO:0000313" key="2">
    <source>
        <dbReference type="EMBL" id="QUI24999.1"/>
    </source>
</evidence>
<name>A0A8J8MP06_9FIRM</name>
<dbReference type="RefSeq" id="WP_212695698.1">
    <property type="nucleotide sequence ID" value="NZ_CP058649.1"/>
</dbReference>